<protein>
    <submittedName>
        <fullName evidence="7">LysE family translocator</fullName>
    </submittedName>
</protein>
<evidence type="ECO:0000256" key="2">
    <source>
        <dbReference type="ARBA" id="ARBA00022475"/>
    </source>
</evidence>
<feature type="transmembrane region" description="Helical" evidence="6">
    <location>
        <begin position="39"/>
        <end position="64"/>
    </location>
</feature>
<evidence type="ECO:0000313" key="8">
    <source>
        <dbReference type="Proteomes" id="UP000571701"/>
    </source>
</evidence>
<comment type="caution">
    <text evidence="7">The sequence shown here is derived from an EMBL/GenBank/DDBJ whole genome shotgun (WGS) entry which is preliminary data.</text>
</comment>
<name>A0A7W2FMR8_9VIBR</name>
<organism evidence="7 8">
    <name type="scientific">Vibrio marinisediminis</name>
    <dbReference type="NCBI Taxonomy" id="2758441"/>
    <lineage>
        <taxon>Bacteria</taxon>
        <taxon>Pseudomonadati</taxon>
        <taxon>Pseudomonadota</taxon>
        <taxon>Gammaproteobacteria</taxon>
        <taxon>Vibrionales</taxon>
        <taxon>Vibrionaceae</taxon>
        <taxon>Vibrio</taxon>
    </lineage>
</organism>
<dbReference type="InterPro" id="IPR001123">
    <property type="entry name" value="LeuE-type"/>
</dbReference>
<evidence type="ECO:0000256" key="1">
    <source>
        <dbReference type="ARBA" id="ARBA00004651"/>
    </source>
</evidence>
<dbReference type="Proteomes" id="UP000571701">
    <property type="component" value="Unassembled WGS sequence"/>
</dbReference>
<evidence type="ECO:0000256" key="4">
    <source>
        <dbReference type="ARBA" id="ARBA00022989"/>
    </source>
</evidence>
<dbReference type="GO" id="GO:0005886">
    <property type="term" value="C:plasma membrane"/>
    <property type="evidence" value="ECO:0007669"/>
    <property type="project" value="UniProtKB-SubCell"/>
</dbReference>
<proteinExistence type="predicted"/>
<evidence type="ECO:0000256" key="3">
    <source>
        <dbReference type="ARBA" id="ARBA00022692"/>
    </source>
</evidence>
<feature type="transmembrane region" description="Helical" evidence="6">
    <location>
        <begin position="70"/>
        <end position="91"/>
    </location>
</feature>
<sequence>MTLSVFASLFIVTLLGTMTPGQSVIMVSRNTLAGGRLHGVVTACSHAVGVGIYAALSLAGLALALKNSPVFFNLIAYSGAAYLAYLGVCSLRSKGGLSDKITASKDTTLLESARDGFLISLLNPKIIIFFLALFSQFVGYADNFMGRLIIVLVPVILDALWYSLVACFLSRPSTMTRLRKHAVSIDRLSGVVLIGLAVKVLMV</sequence>
<dbReference type="AlphaFoldDB" id="A0A7W2FMR8"/>
<evidence type="ECO:0000256" key="6">
    <source>
        <dbReference type="SAM" id="Phobius"/>
    </source>
</evidence>
<keyword evidence="2" id="KW-1003">Cell membrane</keyword>
<keyword evidence="5 6" id="KW-0472">Membrane</keyword>
<dbReference type="RefSeq" id="WP_182105500.1">
    <property type="nucleotide sequence ID" value="NZ_JACFYF010000001.1"/>
</dbReference>
<comment type="subcellular location">
    <subcellularLocation>
        <location evidence="1">Cell membrane</location>
        <topology evidence="1">Multi-pass membrane protein</topology>
    </subcellularLocation>
</comment>
<feature type="transmembrane region" description="Helical" evidence="6">
    <location>
        <begin position="117"/>
        <end position="138"/>
    </location>
</feature>
<accession>A0A7W2FMR8</accession>
<dbReference type="PANTHER" id="PTHR30086:SF16">
    <property type="entry name" value="AMINO ACID EFFLUX PERMEASE RHTB FAMILY"/>
    <property type="match status" value="1"/>
</dbReference>
<feature type="transmembrane region" description="Helical" evidence="6">
    <location>
        <begin position="144"/>
        <end position="169"/>
    </location>
</feature>
<keyword evidence="8" id="KW-1185">Reference proteome</keyword>
<dbReference type="GO" id="GO:0015171">
    <property type="term" value="F:amino acid transmembrane transporter activity"/>
    <property type="evidence" value="ECO:0007669"/>
    <property type="project" value="TreeGrafter"/>
</dbReference>
<keyword evidence="3 6" id="KW-0812">Transmembrane</keyword>
<dbReference type="Pfam" id="PF01810">
    <property type="entry name" value="LysE"/>
    <property type="match status" value="1"/>
</dbReference>
<reference evidence="7 8" key="1">
    <citation type="submission" date="2020-07" db="EMBL/GenBank/DDBJ databases">
        <title>Vibrio marinisediminis sp. nov., isolated from marine sediment.</title>
        <authorList>
            <person name="Ji X."/>
        </authorList>
    </citation>
    <scope>NUCLEOTIDE SEQUENCE [LARGE SCALE GENOMIC DNA]</scope>
    <source>
        <strain evidence="7 8">404</strain>
    </source>
</reference>
<dbReference type="PIRSF" id="PIRSF006324">
    <property type="entry name" value="LeuE"/>
    <property type="match status" value="1"/>
</dbReference>
<dbReference type="PANTHER" id="PTHR30086">
    <property type="entry name" value="ARGININE EXPORTER PROTEIN ARGO"/>
    <property type="match status" value="1"/>
</dbReference>
<dbReference type="EMBL" id="JACFYF010000001">
    <property type="protein sequence ID" value="MBA5760827.1"/>
    <property type="molecule type" value="Genomic_DNA"/>
</dbReference>
<gene>
    <name evidence="7" type="ORF">H2O73_00595</name>
</gene>
<keyword evidence="4 6" id="KW-1133">Transmembrane helix</keyword>
<evidence type="ECO:0000256" key="5">
    <source>
        <dbReference type="ARBA" id="ARBA00023136"/>
    </source>
</evidence>
<evidence type="ECO:0000313" key="7">
    <source>
        <dbReference type="EMBL" id="MBA5760827.1"/>
    </source>
</evidence>
<feature type="transmembrane region" description="Helical" evidence="6">
    <location>
        <begin position="6"/>
        <end position="27"/>
    </location>
</feature>